<dbReference type="EMBL" id="CAJNOM010004986">
    <property type="protein sequence ID" value="CAF1660386.1"/>
    <property type="molecule type" value="Genomic_DNA"/>
</dbReference>
<evidence type="ECO:0000313" key="1">
    <source>
        <dbReference type="EMBL" id="CAF1548853.1"/>
    </source>
</evidence>
<protein>
    <submittedName>
        <fullName evidence="1">Uncharacterized protein</fullName>
    </submittedName>
</protein>
<reference evidence="1" key="1">
    <citation type="submission" date="2021-02" db="EMBL/GenBank/DDBJ databases">
        <authorList>
            <person name="Nowell W R."/>
        </authorList>
    </citation>
    <scope>NUCLEOTIDE SEQUENCE</scope>
</reference>
<organism evidence="1 4">
    <name type="scientific">Adineta steineri</name>
    <dbReference type="NCBI Taxonomy" id="433720"/>
    <lineage>
        <taxon>Eukaryota</taxon>
        <taxon>Metazoa</taxon>
        <taxon>Spiralia</taxon>
        <taxon>Gnathifera</taxon>
        <taxon>Rotifera</taxon>
        <taxon>Eurotatoria</taxon>
        <taxon>Bdelloidea</taxon>
        <taxon>Adinetida</taxon>
        <taxon>Adinetidae</taxon>
        <taxon>Adineta</taxon>
    </lineage>
</organism>
<evidence type="ECO:0000313" key="3">
    <source>
        <dbReference type="Proteomes" id="UP000663832"/>
    </source>
</evidence>
<name>A0A815WQ43_9BILA</name>
<dbReference type="AlphaFoldDB" id="A0A815WQ43"/>
<sequence>MDPFANRLSKDYRASSDQGYKLIANLHTGITYILVVTTRYPNETGNFSIKAAGRNNITLNPYIGIKWIVLVQPDGSCFIGQKCQFYKKSIGIILDDILRDEIRPNMTMTDQTILVKINAVLTMIMFVG</sequence>
<dbReference type="Proteomes" id="UP000663832">
    <property type="component" value="Unassembled WGS sequence"/>
</dbReference>
<keyword evidence="3" id="KW-1185">Reference proteome</keyword>
<dbReference type="EMBL" id="CAJNOI010004592">
    <property type="protein sequence ID" value="CAF1548853.1"/>
    <property type="molecule type" value="Genomic_DNA"/>
</dbReference>
<comment type="caution">
    <text evidence="1">The sequence shown here is derived from an EMBL/GenBank/DDBJ whole genome shotgun (WGS) entry which is preliminary data.</text>
</comment>
<evidence type="ECO:0000313" key="4">
    <source>
        <dbReference type="Proteomes" id="UP000663877"/>
    </source>
</evidence>
<feature type="non-terminal residue" evidence="1">
    <location>
        <position position="1"/>
    </location>
</feature>
<accession>A0A815WQ43</accession>
<gene>
    <name evidence="1" type="ORF">BJG266_LOCUS46086</name>
    <name evidence="2" type="ORF">QVE165_LOCUS63115</name>
</gene>
<evidence type="ECO:0000313" key="2">
    <source>
        <dbReference type="EMBL" id="CAF1660386.1"/>
    </source>
</evidence>
<proteinExistence type="predicted"/>
<dbReference type="Proteomes" id="UP000663877">
    <property type="component" value="Unassembled WGS sequence"/>
</dbReference>